<feature type="transmembrane region" description="Helical" evidence="8">
    <location>
        <begin position="97"/>
        <end position="117"/>
    </location>
</feature>
<dbReference type="Pfam" id="PF04535">
    <property type="entry name" value="CASP_dom"/>
    <property type="match status" value="1"/>
</dbReference>
<comment type="subunit">
    <text evidence="3 8">Homodimer and heterodimers.</text>
</comment>
<keyword evidence="6 8" id="KW-1133">Transmembrane helix</keyword>
<comment type="caution">
    <text evidence="10">The sequence shown here is derived from an EMBL/GenBank/DDBJ whole genome shotgun (WGS) entry which is preliminary data.</text>
</comment>
<evidence type="ECO:0000256" key="1">
    <source>
        <dbReference type="ARBA" id="ARBA00004651"/>
    </source>
</evidence>
<feature type="transmembrane region" description="Helical" evidence="8">
    <location>
        <begin position="58"/>
        <end position="85"/>
    </location>
</feature>
<dbReference type="EMBL" id="PDCK01000043">
    <property type="protein sequence ID" value="PRQ31876.1"/>
    <property type="molecule type" value="Genomic_DNA"/>
</dbReference>
<evidence type="ECO:0000256" key="2">
    <source>
        <dbReference type="ARBA" id="ARBA00007651"/>
    </source>
</evidence>
<dbReference type="InterPro" id="IPR006702">
    <property type="entry name" value="CASP_dom"/>
</dbReference>
<keyword evidence="11" id="KW-1185">Reference proteome</keyword>
<keyword evidence="7 8" id="KW-0472">Membrane</keyword>
<feature type="domain" description="Casparian strip membrane protein" evidence="9">
    <location>
        <begin position="15"/>
        <end position="150"/>
    </location>
</feature>
<dbReference type="NCBIfam" id="TIGR01569">
    <property type="entry name" value="A_tha_TIGR01569"/>
    <property type="match status" value="1"/>
</dbReference>
<dbReference type="OrthoDB" id="755577at2759"/>
<dbReference type="Proteomes" id="UP000238479">
    <property type="component" value="Chromosome 5"/>
</dbReference>
<dbReference type="GO" id="GO:0005886">
    <property type="term" value="C:plasma membrane"/>
    <property type="evidence" value="ECO:0007669"/>
    <property type="project" value="UniProtKB-SubCell"/>
</dbReference>
<evidence type="ECO:0000256" key="5">
    <source>
        <dbReference type="ARBA" id="ARBA00022692"/>
    </source>
</evidence>
<comment type="subcellular location">
    <subcellularLocation>
        <location evidence="1 8">Cell membrane</location>
        <topology evidence="1 8">Multi-pass membrane protein</topology>
    </subcellularLocation>
</comment>
<dbReference type="Gramene" id="PRQ31876">
    <property type="protein sequence ID" value="PRQ31876"/>
    <property type="gene ID" value="RchiOBHm_Chr5g0040241"/>
</dbReference>
<name>A0A2P6QCH0_ROSCH</name>
<evidence type="ECO:0000256" key="6">
    <source>
        <dbReference type="ARBA" id="ARBA00022989"/>
    </source>
</evidence>
<protein>
    <recommendedName>
        <fullName evidence="8">CASP-like protein</fullName>
    </recommendedName>
</protein>
<feature type="transmembrane region" description="Helical" evidence="8">
    <location>
        <begin position="141"/>
        <end position="165"/>
    </location>
</feature>
<feature type="transmembrane region" description="Helical" evidence="8">
    <location>
        <begin position="20"/>
        <end position="38"/>
    </location>
</feature>
<organism evidence="10 11">
    <name type="scientific">Rosa chinensis</name>
    <name type="common">China rose</name>
    <dbReference type="NCBI Taxonomy" id="74649"/>
    <lineage>
        <taxon>Eukaryota</taxon>
        <taxon>Viridiplantae</taxon>
        <taxon>Streptophyta</taxon>
        <taxon>Embryophyta</taxon>
        <taxon>Tracheophyta</taxon>
        <taxon>Spermatophyta</taxon>
        <taxon>Magnoliopsida</taxon>
        <taxon>eudicotyledons</taxon>
        <taxon>Gunneridae</taxon>
        <taxon>Pentapetalae</taxon>
        <taxon>rosids</taxon>
        <taxon>fabids</taxon>
        <taxon>Rosales</taxon>
        <taxon>Rosaceae</taxon>
        <taxon>Rosoideae</taxon>
        <taxon>Rosoideae incertae sedis</taxon>
        <taxon>Rosa</taxon>
    </lineage>
</organism>
<dbReference type="OMA" id="FSMFEPP"/>
<dbReference type="InterPro" id="IPR006459">
    <property type="entry name" value="CASP/CASPL"/>
</dbReference>
<evidence type="ECO:0000259" key="9">
    <source>
        <dbReference type="Pfam" id="PF04535"/>
    </source>
</evidence>
<gene>
    <name evidence="10" type="ORF">RchiOBHm_Chr5g0040241</name>
</gene>
<accession>A0A2P6QCH0</accession>
<dbReference type="PANTHER" id="PTHR33573:SF30">
    <property type="entry name" value="CASP-LIKE PROTEIN 2C1-RELATED"/>
    <property type="match status" value="1"/>
</dbReference>
<evidence type="ECO:0000256" key="3">
    <source>
        <dbReference type="ARBA" id="ARBA00011489"/>
    </source>
</evidence>
<proteinExistence type="inferred from homology"/>
<dbReference type="PANTHER" id="PTHR33573">
    <property type="entry name" value="CASP-LIKE PROTEIN 4A4"/>
    <property type="match status" value="1"/>
</dbReference>
<comment type="similarity">
    <text evidence="2 8">Belongs to the Casparian strip membrane proteins (CASP) family.</text>
</comment>
<dbReference type="STRING" id="74649.A0A2P6QCH0"/>
<sequence>MRGNSDDNAPNVPLLKLLDCSLRVSVIPLSIATIWLTVTNHQDNTGYGKLDFGNFMGLKYMVCISTISAVYAFVAAMSSWIGCLVSKAWLFFVSDQIVAYLMVTSVAAVMEMVFLAYKGDRAVSWSEACASYGQFCSRMKLALVLHSLALCSFLVLAVISAYRVFSMYEAPSVSHKEVELEENTT</sequence>
<reference evidence="10 11" key="1">
    <citation type="journal article" date="2018" name="Nat. Genet.">
        <title>The Rosa genome provides new insights in the design of modern roses.</title>
        <authorList>
            <person name="Bendahmane M."/>
        </authorList>
    </citation>
    <scope>NUCLEOTIDE SEQUENCE [LARGE SCALE GENOMIC DNA]</scope>
    <source>
        <strain evidence="11">cv. Old Blush</strain>
    </source>
</reference>
<evidence type="ECO:0000256" key="4">
    <source>
        <dbReference type="ARBA" id="ARBA00022475"/>
    </source>
</evidence>
<keyword evidence="5 8" id="KW-0812">Transmembrane</keyword>
<dbReference type="AlphaFoldDB" id="A0A2P6QCH0"/>
<evidence type="ECO:0000256" key="8">
    <source>
        <dbReference type="RuleBase" id="RU361233"/>
    </source>
</evidence>
<evidence type="ECO:0000256" key="7">
    <source>
        <dbReference type="ARBA" id="ARBA00023136"/>
    </source>
</evidence>
<evidence type="ECO:0000313" key="10">
    <source>
        <dbReference type="EMBL" id="PRQ31876.1"/>
    </source>
</evidence>
<evidence type="ECO:0000313" key="11">
    <source>
        <dbReference type="Proteomes" id="UP000238479"/>
    </source>
</evidence>
<keyword evidence="4 8" id="KW-1003">Cell membrane</keyword>